<proteinExistence type="predicted"/>
<feature type="region of interest" description="Disordered" evidence="1">
    <location>
        <begin position="61"/>
        <end position="113"/>
    </location>
</feature>
<feature type="compositionally biased region" description="Basic and acidic residues" evidence="1">
    <location>
        <begin position="89"/>
        <end position="113"/>
    </location>
</feature>
<accession>F0XEN0</accession>
<dbReference type="Proteomes" id="UP000007796">
    <property type="component" value="Unassembled WGS sequence"/>
</dbReference>
<dbReference type="RefSeq" id="XP_014174186.1">
    <property type="nucleotide sequence ID" value="XM_014318711.1"/>
</dbReference>
<gene>
    <name evidence="2" type="ORF">CMQ_1632</name>
</gene>
<dbReference type="HOGENOM" id="CLU_2133765_0_0_1"/>
<organism evidence="3">
    <name type="scientific">Grosmannia clavigera (strain kw1407 / UAMH 11150)</name>
    <name type="common">Blue stain fungus</name>
    <name type="synonym">Graphiocladiella clavigera</name>
    <dbReference type="NCBI Taxonomy" id="655863"/>
    <lineage>
        <taxon>Eukaryota</taxon>
        <taxon>Fungi</taxon>
        <taxon>Dikarya</taxon>
        <taxon>Ascomycota</taxon>
        <taxon>Pezizomycotina</taxon>
        <taxon>Sordariomycetes</taxon>
        <taxon>Sordariomycetidae</taxon>
        <taxon>Ophiostomatales</taxon>
        <taxon>Ophiostomataceae</taxon>
        <taxon>Leptographium</taxon>
    </lineage>
</organism>
<name>F0XEN0_GROCL</name>
<dbReference type="AlphaFoldDB" id="F0XEN0"/>
<protein>
    <submittedName>
        <fullName evidence="2">Uncharacterized protein</fullName>
    </submittedName>
</protein>
<dbReference type="OrthoDB" id="3436397at2759"/>
<dbReference type="EMBL" id="GL629765">
    <property type="protein sequence ID" value="EFX04704.1"/>
    <property type="molecule type" value="Genomic_DNA"/>
</dbReference>
<evidence type="ECO:0000313" key="3">
    <source>
        <dbReference type="Proteomes" id="UP000007796"/>
    </source>
</evidence>
<dbReference type="GeneID" id="25974532"/>
<dbReference type="InParanoid" id="F0XEN0"/>
<evidence type="ECO:0000256" key="1">
    <source>
        <dbReference type="SAM" id="MobiDB-lite"/>
    </source>
</evidence>
<evidence type="ECO:0000313" key="2">
    <source>
        <dbReference type="EMBL" id="EFX04704.1"/>
    </source>
</evidence>
<reference evidence="2 3" key="1">
    <citation type="journal article" date="2011" name="Proc. Natl. Acad. Sci. U.S.A.">
        <title>Genome and transcriptome analyses of the mountain pine beetle-fungal symbiont Grosmannia clavigera, a lodgepole pine pathogen.</title>
        <authorList>
            <person name="DiGuistini S."/>
            <person name="Wang Y."/>
            <person name="Liao N.Y."/>
            <person name="Taylor G."/>
            <person name="Tanguay P."/>
            <person name="Feau N."/>
            <person name="Henrissat B."/>
            <person name="Chan S.K."/>
            <person name="Hesse-Orce U."/>
            <person name="Alamouti S.M."/>
            <person name="Tsui C.K.M."/>
            <person name="Docking R.T."/>
            <person name="Levasseur A."/>
            <person name="Haridas S."/>
            <person name="Robertson G."/>
            <person name="Birol I."/>
            <person name="Holt R.A."/>
            <person name="Marra M.A."/>
            <person name="Hamelin R.C."/>
            <person name="Hirst M."/>
            <person name="Jones S.J.M."/>
            <person name="Bohlmann J."/>
            <person name="Breuil C."/>
        </authorList>
    </citation>
    <scope>NUCLEOTIDE SEQUENCE [LARGE SCALE GENOMIC DNA]</scope>
    <source>
        <strain evidence="3">kw1407 / UAMH 11150</strain>
    </source>
</reference>
<feature type="compositionally biased region" description="Polar residues" evidence="1">
    <location>
        <begin position="69"/>
        <end position="88"/>
    </location>
</feature>
<sequence length="113" mass="12314">MSSQQPQESVVFGNGCGHPIGKYKPHLDQAARDAEEHNRAMVAKTETSTVSRLIDQASSIIPESIKKTLGTTDNSVGEATEPQPSSDQSIKDTHVEEFVRDQHRSKPSGARDD</sequence>
<feature type="region of interest" description="Disordered" evidence="1">
    <location>
        <begin position="1"/>
        <end position="24"/>
    </location>
</feature>
<keyword evidence="3" id="KW-1185">Reference proteome</keyword>